<keyword evidence="5" id="KW-0119">Carbohydrate metabolism</keyword>
<evidence type="ECO:0000313" key="6">
    <source>
        <dbReference type="EMBL" id="NNM47422.1"/>
    </source>
</evidence>
<dbReference type="NCBIfam" id="TIGR01182">
    <property type="entry name" value="eda"/>
    <property type="match status" value="1"/>
</dbReference>
<gene>
    <name evidence="6" type="ORF">HJG52_15605</name>
</gene>
<dbReference type="InterPro" id="IPR013785">
    <property type="entry name" value="Aldolase_TIM"/>
</dbReference>
<dbReference type="Gene3D" id="3.20.20.70">
    <property type="entry name" value="Aldolase class I"/>
    <property type="match status" value="1"/>
</dbReference>
<comment type="caution">
    <text evidence="6">The sequence shown here is derived from an EMBL/GenBank/DDBJ whole genome shotgun (WGS) entry which is preliminary data.</text>
</comment>
<dbReference type="AlphaFoldDB" id="A0A849HJG5"/>
<dbReference type="Pfam" id="PF01081">
    <property type="entry name" value="Aldolase"/>
    <property type="match status" value="1"/>
</dbReference>
<dbReference type="SUPFAM" id="SSF51569">
    <property type="entry name" value="Aldolase"/>
    <property type="match status" value="1"/>
</dbReference>
<evidence type="ECO:0000256" key="3">
    <source>
        <dbReference type="ARBA" id="ARBA00011233"/>
    </source>
</evidence>
<proteinExistence type="inferred from homology"/>
<dbReference type="CDD" id="cd00452">
    <property type="entry name" value="KDPG_aldolase"/>
    <property type="match status" value="1"/>
</dbReference>
<accession>A0A849HJG5</accession>
<evidence type="ECO:0000256" key="5">
    <source>
        <dbReference type="ARBA" id="ARBA00023277"/>
    </source>
</evidence>
<sequence length="212" mass="21328">MTAPLVDAVSAAIERTHVVAILRASAPTHLVDAVATLVEQGIDVLELPLTTPGALEAIASARERLGDRAFVGAGTVLTAAQARDAVAAGAQFLVSPATCLDVVQVAVDRGIVSLPGAFTATEVLACHQAGASHIKLFPASQATPGLLGQLFGPFPGLRFVPTGGVGLTDAPGWLSAGACAVGVGSPLVGDALETGDLDALAARAWAWREAVR</sequence>
<dbReference type="GO" id="GO:0016829">
    <property type="term" value="F:lyase activity"/>
    <property type="evidence" value="ECO:0007669"/>
    <property type="project" value="UniProtKB-KW"/>
</dbReference>
<evidence type="ECO:0000313" key="7">
    <source>
        <dbReference type="Proteomes" id="UP000588586"/>
    </source>
</evidence>
<organism evidence="6 7">
    <name type="scientific">Knoellia koreensis</name>
    <dbReference type="NCBI Taxonomy" id="2730921"/>
    <lineage>
        <taxon>Bacteria</taxon>
        <taxon>Bacillati</taxon>
        <taxon>Actinomycetota</taxon>
        <taxon>Actinomycetes</taxon>
        <taxon>Micrococcales</taxon>
        <taxon>Intrasporangiaceae</taxon>
        <taxon>Knoellia</taxon>
    </lineage>
</organism>
<evidence type="ECO:0000256" key="1">
    <source>
        <dbReference type="ARBA" id="ARBA00004761"/>
    </source>
</evidence>
<dbReference type="EMBL" id="JABEPQ010000003">
    <property type="protein sequence ID" value="NNM47422.1"/>
    <property type="molecule type" value="Genomic_DNA"/>
</dbReference>
<name>A0A849HJG5_9MICO</name>
<dbReference type="Proteomes" id="UP000588586">
    <property type="component" value="Unassembled WGS sequence"/>
</dbReference>
<comment type="subunit">
    <text evidence="3">Homotrimer.</text>
</comment>
<comment type="similarity">
    <text evidence="2">Belongs to the KHG/KDPG aldolase family.</text>
</comment>
<evidence type="ECO:0000256" key="2">
    <source>
        <dbReference type="ARBA" id="ARBA00006906"/>
    </source>
</evidence>
<comment type="pathway">
    <text evidence="1">Carbohydrate acid metabolism.</text>
</comment>
<dbReference type="InterPro" id="IPR000887">
    <property type="entry name" value="Aldlse_KDPG_KHG"/>
</dbReference>
<reference evidence="6 7" key="1">
    <citation type="submission" date="2020-04" db="EMBL/GenBank/DDBJ databases">
        <title>Knoellia sp. isolate from air conditioner.</title>
        <authorList>
            <person name="Chea S."/>
            <person name="Kim D.-U."/>
        </authorList>
    </citation>
    <scope>NUCLEOTIDE SEQUENCE [LARGE SCALE GENOMIC DNA]</scope>
    <source>
        <strain evidence="6 7">DB2414S</strain>
    </source>
</reference>
<dbReference type="PANTHER" id="PTHR30246:SF1">
    <property type="entry name" value="2-DEHYDRO-3-DEOXY-6-PHOSPHOGALACTONATE ALDOLASE-RELATED"/>
    <property type="match status" value="1"/>
</dbReference>
<protein>
    <submittedName>
        <fullName evidence="6">Bifunctional 4-hydroxy-2-oxoglutarate aldolase/2-dehydro-3-deoxy-phosphogluconate aldolase</fullName>
    </submittedName>
</protein>
<evidence type="ECO:0000256" key="4">
    <source>
        <dbReference type="ARBA" id="ARBA00023239"/>
    </source>
</evidence>
<keyword evidence="4" id="KW-0456">Lyase</keyword>
<keyword evidence="7" id="KW-1185">Reference proteome</keyword>
<dbReference type="PANTHER" id="PTHR30246">
    <property type="entry name" value="2-KETO-3-DEOXY-6-PHOSPHOGLUCONATE ALDOLASE"/>
    <property type="match status" value="1"/>
</dbReference>